<gene>
    <name evidence="1" type="ORF">IPOD504_LOCUS14287</name>
</gene>
<evidence type="ECO:0000313" key="2">
    <source>
        <dbReference type="Proteomes" id="UP000837857"/>
    </source>
</evidence>
<accession>A0ABN8J0D7</accession>
<feature type="non-terminal residue" evidence="1">
    <location>
        <position position="146"/>
    </location>
</feature>
<reference evidence="1" key="1">
    <citation type="submission" date="2022-03" db="EMBL/GenBank/DDBJ databases">
        <authorList>
            <person name="Martin H S."/>
        </authorList>
    </citation>
    <scope>NUCLEOTIDE SEQUENCE</scope>
</reference>
<organism evidence="1 2">
    <name type="scientific">Iphiclides podalirius</name>
    <name type="common">scarce swallowtail</name>
    <dbReference type="NCBI Taxonomy" id="110791"/>
    <lineage>
        <taxon>Eukaryota</taxon>
        <taxon>Metazoa</taxon>
        <taxon>Ecdysozoa</taxon>
        <taxon>Arthropoda</taxon>
        <taxon>Hexapoda</taxon>
        <taxon>Insecta</taxon>
        <taxon>Pterygota</taxon>
        <taxon>Neoptera</taxon>
        <taxon>Endopterygota</taxon>
        <taxon>Lepidoptera</taxon>
        <taxon>Glossata</taxon>
        <taxon>Ditrysia</taxon>
        <taxon>Papilionoidea</taxon>
        <taxon>Papilionidae</taxon>
        <taxon>Papilioninae</taxon>
        <taxon>Iphiclides</taxon>
    </lineage>
</organism>
<name>A0ABN8J0D7_9NEOP</name>
<dbReference type="EMBL" id="OW152817">
    <property type="protein sequence ID" value="CAH2068403.1"/>
    <property type="molecule type" value="Genomic_DNA"/>
</dbReference>
<proteinExistence type="predicted"/>
<protein>
    <submittedName>
        <fullName evidence="1">Uncharacterized protein</fullName>
    </submittedName>
</protein>
<evidence type="ECO:0000313" key="1">
    <source>
        <dbReference type="EMBL" id="CAH2068403.1"/>
    </source>
</evidence>
<keyword evidence="2" id="KW-1185">Reference proteome</keyword>
<dbReference type="Proteomes" id="UP000837857">
    <property type="component" value="Chromosome 5"/>
</dbReference>
<sequence length="146" mass="15626">MIVNKVAGRFPRGRGSGGDGVEFDGGEYNEPFVCAGAEWSGGAARAPKPAATMSGAQAQCTSEHSDSKIITTNAPAIVYSLYTRTPSYTALNCLSKTQLRVTVFVTYFSDTNMAAVHLLNIWRGTAEAPAAPTSLGNRPRRRRLQN</sequence>